<organism evidence="14 15">
    <name type="scientific">Flaviaesturariibacter aridisoli</name>
    <dbReference type="NCBI Taxonomy" id="2545761"/>
    <lineage>
        <taxon>Bacteria</taxon>
        <taxon>Pseudomonadati</taxon>
        <taxon>Bacteroidota</taxon>
        <taxon>Chitinophagia</taxon>
        <taxon>Chitinophagales</taxon>
        <taxon>Chitinophagaceae</taxon>
        <taxon>Flaviaestuariibacter</taxon>
    </lineage>
</organism>
<dbReference type="Pfam" id="PF13715">
    <property type="entry name" value="CarbopepD_reg_2"/>
    <property type="match status" value="1"/>
</dbReference>
<dbReference type="Pfam" id="PF07715">
    <property type="entry name" value="Plug"/>
    <property type="match status" value="1"/>
</dbReference>
<keyword evidence="2" id="KW-0813">Transport</keyword>
<dbReference type="InterPro" id="IPR039426">
    <property type="entry name" value="TonB-dep_rcpt-like"/>
</dbReference>
<accession>A0A4R4E4J6</accession>
<evidence type="ECO:0000256" key="10">
    <source>
        <dbReference type="RuleBase" id="RU003357"/>
    </source>
</evidence>
<comment type="caution">
    <text evidence="14">The sequence shown here is derived from an EMBL/GenBank/DDBJ whole genome shotgun (WGS) entry which is preliminary data.</text>
</comment>
<dbReference type="GO" id="GO:0015344">
    <property type="term" value="F:siderophore uptake transmembrane transporter activity"/>
    <property type="evidence" value="ECO:0007669"/>
    <property type="project" value="TreeGrafter"/>
</dbReference>
<evidence type="ECO:0000256" key="2">
    <source>
        <dbReference type="ARBA" id="ARBA00022448"/>
    </source>
</evidence>
<dbReference type="InterPro" id="IPR008969">
    <property type="entry name" value="CarboxyPept-like_regulatory"/>
</dbReference>
<dbReference type="AlphaFoldDB" id="A0A4R4E4J6"/>
<keyword evidence="9" id="KW-0998">Cell outer membrane</keyword>
<dbReference type="GO" id="GO:0009279">
    <property type="term" value="C:cell outer membrane"/>
    <property type="evidence" value="ECO:0007669"/>
    <property type="project" value="UniProtKB-SubCell"/>
</dbReference>
<dbReference type="SUPFAM" id="SSF49464">
    <property type="entry name" value="Carboxypeptidase regulatory domain-like"/>
    <property type="match status" value="1"/>
</dbReference>
<feature type="domain" description="TonB-dependent receptor-like beta-barrel" evidence="12">
    <location>
        <begin position="487"/>
        <end position="950"/>
    </location>
</feature>
<name>A0A4R4E4J6_9BACT</name>
<keyword evidence="3" id="KW-1134">Transmembrane beta strand</keyword>
<keyword evidence="5 11" id="KW-0732">Signal</keyword>
<evidence type="ECO:0000256" key="3">
    <source>
        <dbReference type="ARBA" id="ARBA00022452"/>
    </source>
</evidence>
<evidence type="ECO:0000256" key="9">
    <source>
        <dbReference type="ARBA" id="ARBA00023237"/>
    </source>
</evidence>
<keyword evidence="7 10" id="KW-0472">Membrane</keyword>
<keyword evidence="4" id="KW-0812">Transmembrane</keyword>
<keyword evidence="8 14" id="KW-0675">Receptor</keyword>
<dbReference type="GO" id="GO:0044718">
    <property type="term" value="P:siderophore transmembrane transport"/>
    <property type="evidence" value="ECO:0007669"/>
    <property type="project" value="TreeGrafter"/>
</dbReference>
<dbReference type="RefSeq" id="WP_131850867.1">
    <property type="nucleotide sequence ID" value="NZ_SKFH01000004.1"/>
</dbReference>
<evidence type="ECO:0000256" key="5">
    <source>
        <dbReference type="ARBA" id="ARBA00022729"/>
    </source>
</evidence>
<dbReference type="EMBL" id="SKFH01000004">
    <property type="protein sequence ID" value="TCZ73867.1"/>
    <property type="molecule type" value="Genomic_DNA"/>
</dbReference>
<feature type="signal peptide" evidence="11">
    <location>
        <begin position="1"/>
        <end position="23"/>
    </location>
</feature>
<protein>
    <submittedName>
        <fullName evidence="14">TonB-dependent receptor</fullName>
    </submittedName>
</protein>
<gene>
    <name evidence="14" type="ORF">E0486_04075</name>
</gene>
<comment type="subcellular location">
    <subcellularLocation>
        <location evidence="1">Cell outer membrane</location>
        <topology evidence="1">Multi-pass membrane protein</topology>
    </subcellularLocation>
</comment>
<evidence type="ECO:0000256" key="4">
    <source>
        <dbReference type="ARBA" id="ARBA00022692"/>
    </source>
</evidence>
<evidence type="ECO:0000259" key="13">
    <source>
        <dbReference type="Pfam" id="PF07715"/>
    </source>
</evidence>
<dbReference type="InterPro" id="IPR036942">
    <property type="entry name" value="Beta-barrel_TonB_sf"/>
</dbReference>
<keyword evidence="6 10" id="KW-0798">TonB box</keyword>
<dbReference type="Proteomes" id="UP000295164">
    <property type="component" value="Unassembled WGS sequence"/>
</dbReference>
<evidence type="ECO:0000256" key="1">
    <source>
        <dbReference type="ARBA" id="ARBA00004571"/>
    </source>
</evidence>
<dbReference type="InterPro" id="IPR000531">
    <property type="entry name" value="Beta-barrel_TonB"/>
</dbReference>
<evidence type="ECO:0000256" key="6">
    <source>
        <dbReference type="ARBA" id="ARBA00023077"/>
    </source>
</evidence>
<reference evidence="14 15" key="1">
    <citation type="submission" date="2019-03" db="EMBL/GenBank/DDBJ databases">
        <authorList>
            <person name="Kim M.K.M."/>
        </authorList>
    </citation>
    <scope>NUCLEOTIDE SEQUENCE [LARGE SCALE GENOMIC DNA]</scope>
    <source>
        <strain evidence="14 15">17J68-15</strain>
    </source>
</reference>
<feature type="chain" id="PRO_5021005989" evidence="11">
    <location>
        <begin position="24"/>
        <end position="977"/>
    </location>
</feature>
<dbReference type="Gene3D" id="2.170.130.10">
    <property type="entry name" value="TonB-dependent receptor, plug domain"/>
    <property type="match status" value="1"/>
</dbReference>
<evidence type="ECO:0000259" key="12">
    <source>
        <dbReference type="Pfam" id="PF00593"/>
    </source>
</evidence>
<evidence type="ECO:0000313" key="15">
    <source>
        <dbReference type="Proteomes" id="UP000295164"/>
    </source>
</evidence>
<evidence type="ECO:0000256" key="7">
    <source>
        <dbReference type="ARBA" id="ARBA00023136"/>
    </source>
</evidence>
<evidence type="ECO:0000256" key="11">
    <source>
        <dbReference type="SAM" id="SignalP"/>
    </source>
</evidence>
<comment type="similarity">
    <text evidence="10">Belongs to the TonB-dependent receptor family.</text>
</comment>
<evidence type="ECO:0000256" key="8">
    <source>
        <dbReference type="ARBA" id="ARBA00023170"/>
    </source>
</evidence>
<feature type="domain" description="TonB-dependent receptor plug" evidence="13">
    <location>
        <begin position="121"/>
        <end position="229"/>
    </location>
</feature>
<dbReference type="OrthoDB" id="1109208at2"/>
<dbReference type="SUPFAM" id="SSF56935">
    <property type="entry name" value="Porins"/>
    <property type="match status" value="1"/>
</dbReference>
<dbReference type="Gene3D" id="2.40.170.20">
    <property type="entry name" value="TonB-dependent receptor, beta-barrel domain"/>
    <property type="match status" value="1"/>
</dbReference>
<dbReference type="Pfam" id="PF00593">
    <property type="entry name" value="TonB_dep_Rec_b-barrel"/>
    <property type="match status" value="1"/>
</dbReference>
<dbReference type="PANTHER" id="PTHR30069">
    <property type="entry name" value="TONB-DEPENDENT OUTER MEMBRANE RECEPTOR"/>
    <property type="match status" value="1"/>
</dbReference>
<dbReference type="PANTHER" id="PTHR30069:SF29">
    <property type="entry name" value="HEMOGLOBIN AND HEMOGLOBIN-HAPTOGLOBIN-BINDING PROTEIN 1-RELATED"/>
    <property type="match status" value="1"/>
</dbReference>
<evidence type="ECO:0000313" key="14">
    <source>
        <dbReference type="EMBL" id="TCZ73867.1"/>
    </source>
</evidence>
<sequence length="977" mass="106894">MRKSLRLTSTSLVAVLFSLSVSAQNVTVTGKVKNNNSKENVPAVSVTVKGASQGAYTDDNGNFRLTVNKLPVTLIVSSVGFESREVTVSSASQALDIDLMPASVLGQEVVVSATRAPERILETPVTIERLGSTTLRNVPAPSYFEAINNLKGVDMHTASLTFRTVTTRGFVASGNTRFNQLIDGMDNQAPGLNFSVGNIIGPSDLDIDNMEMLSGASSALYGSGGMNGTLPINTKNPFKFQGLSFQVKQGIMHLQDRNQKPSPYYDWSARYGKAWNEKFGFKVSAQFIKANDWQAYDYDNVQRTSVVSKVVGGNRTTDPNYDGVNVYGDETSANLRLVSQQVEGGIRAGVLGATGGTVDPNNIAAQYLSLFPTPNATNLSAFLSNPAIPAALRPTLAQFIPLYLENRNGAVANQNVSRTGYNEKDLVDYNTINFKGTAGLFYKITPRIEASLNTYWGTGTTVYTGADRYSLKNLQMAQHKLEIRHPNWFVRGYTTQENSGDSYNATVLGRIMNERFKASTGASGWYTQYAVAYALSRFNGASDYQAHGLARSNADQGMPMPGTPAFEALKNAVASAPIGKDPQVNGAKFLDRSDLWAAEGQLNLSNLAGFSNLVDVIAGVQWKQYVLNSQGTLFADTTGVLKPSEIGGYVQLKKALFNNILTLTAAGRYDKHTNFEGRFTPRVTAVIKVFKDNNIRLSYQTAYRFPTNQDQYINLNVGSGLLVGGLPSFQSYYGLDKSSSPGYTSESVIAARTSSDPSKLVPYQYKELKPESVTSYEIGYKGVAAKRFFYDAYAYYSQYKDFLGRVAVVQSLTGSPAGALDPSSASSRNISYVQNSDQQVKAFGWGVSAEFNIVRSYYIYGNVFSDELKDVPEGYITFFNAPKYRTNLGVRADNVWKGVGFNLVWKWQDVNNYEGTFVSGTLPAYHTIDAQLSYRVPNTKSVFRIGATNLANQYYRSGYGSPYVGGLYYASFGYNIF</sequence>
<dbReference type="InterPro" id="IPR012910">
    <property type="entry name" value="Plug_dom"/>
</dbReference>
<keyword evidence="15" id="KW-1185">Reference proteome</keyword>
<proteinExistence type="inferred from homology"/>
<dbReference type="Gene3D" id="2.60.40.1120">
    <property type="entry name" value="Carboxypeptidase-like, regulatory domain"/>
    <property type="match status" value="1"/>
</dbReference>
<dbReference type="InterPro" id="IPR037066">
    <property type="entry name" value="Plug_dom_sf"/>
</dbReference>